<evidence type="ECO:0000313" key="10">
    <source>
        <dbReference type="Proteomes" id="UP000315700"/>
    </source>
</evidence>
<dbReference type="InterPro" id="IPR015424">
    <property type="entry name" value="PyrdxlP-dep_Trfase"/>
</dbReference>
<dbReference type="PANTHER" id="PTHR43586:SF4">
    <property type="entry name" value="ISOPENICILLIN N EPIMERASE"/>
    <property type="match status" value="1"/>
</dbReference>
<dbReference type="InParanoid" id="A0A517S8W4"/>
<dbReference type="InterPro" id="IPR015421">
    <property type="entry name" value="PyrdxlP-dep_Trfase_major"/>
</dbReference>
<dbReference type="RefSeq" id="WP_145027035.1">
    <property type="nucleotide sequence ID" value="NZ_CP036271.1"/>
</dbReference>
<evidence type="ECO:0000256" key="1">
    <source>
        <dbReference type="ARBA" id="ARBA00001933"/>
    </source>
</evidence>
<dbReference type="Gene3D" id="3.90.1150.10">
    <property type="entry name" value="Aspartate Aminotransferase, domain 1"/>
    <property type="match status" value="1"/>
</dbReference>
<evidence type="ECO:0000256" key="2">
    <source>
        <dbReference type="ARBA" id="ARBA00010447"/>
    </source>
</evidence>
<evidence type="ECO:0000256" key="4">
    <source>
        <dbReference type="ARBA" id="ARBA00022679"/>
    </source>
</evidence>
<dbReference type="InterPro" id="IPR010969">
    <property type="entry name" value="Cys_dSase-rel_unknwn_funct"/>
</dbReference>
<evidence type="ECO:0000259" key="8">
    <source>
        <dbReference type="Pfam" id="PF00266"/>
    </source>
</evidence>
<evidence type="ECO:0000313" key="9">
    <source>
        <dbReference type="EMBL" id="QDT52571.1"/>
    </source>
</evidence>
<feature type="domain" description="Aminotransferase class V" evidence="8">
    <location>
        <begin position="4"/>
        <end position="374"/>
    </location>
</feature>
<sequence length="384" mass="40402">MQRIYLDNAATSWPKPTAVYDAVDRYQRENGAAVGRSATRVGAEVQKAVDHARRQIGRLFGAPASSIVFGFNGTDVLNIVLHGFLRQGDHVVTSVAEHNSVLRPLKFLQSRLDLEVDYAPVDAAGLIDPEAVRNLTRDTTRLIALTHASNVTGAIQPIGDVGQIAKSRGVPFLVDAAQTAGHLPIDVGQLNVDFLACSGHKGLLGPLGTGVLYVRPGCEGELLPLRQGGTGTASEDESIAASGPDRYEAGNHNAPGLVGLAAAADWILQQPPGALRLHEIGQTTRLLEQLSGLSGISIPGPVSAEQRVGTVSFRLESLDPQTAASLLETEFGIETRAGLHCAPRMHAALGDLHSGGTVRLSTGPFTTNEEIDAVVQAIRTLVGA</sequence>
<dbReference type="InterPro" id="IPR016454">
    <property type="entry name" value="Cysteine_dSase"/>
</dbReference>
<keyword evidence="5" id="KW-0663">Pyridoxal phosphate</keyword>
<comment type="cofactor">
    <cofactor evidence="1 7">
        <name>pyridoxal 5'-phosphate</name>
        <dbReference type="ChEBI" id="CHEBI:597326"/>
    </cofactor>
</comment>
<keyword evidence="4 9" id="KW-0808">Transferase</keyword>
<name>A0A517S8W4_9PLAN</name>
<dbReference type="InterPro" id="IPR010970">
    <property type="entry name" value="Cys_dSase_SufS"/>
</dbReference>
<dbReference type="EC" id="2.8.1.7" evidence="3"/>
<dbReference type="InterPro" id="IPR000192">
    <property type="entry name" value="Aminotrans_V_dom"/>
</dbReference>
<gene>
    <name evidence="9" type="primary">csd_1</name>
    <name evidence="9" type="ORF">Pan44_05830</name>
</gene>
<dbReference type="Pfam" id="PF00266">
    <property type="entry name" value="Aminotran_5"/>
    <property type="match status" value="1"/>
</dbReference>
<keyword evidence="10" id="KW-1185">Reference proteome</keyword>
<dbReference type="EMBL" id="CP036271">
    <property type="protein sequence ID" value="QDT52571.1"/>
    <property type="molecule type" value="Genomic_DNA"/>
</dbReference>
<evidence type="ECO:0000256" key="5">
    <source>
        <dbReference type="ARBA" id="ARBA00022898"/>
    </source>
</evidence>
<dbReference type="AlphaFoldDB" id="A0A517S8W4"/>
<dbReference type="InterPro" id="IPR020578">
    <property type="entry name" value="Aminotrans_V_PyrdxlP_BS"/>
</dbReference>
<dbReference type="PANTHER" id="PTHR43586">
    <property type="entry name" value="CYSTEINE DESULFURASE"/>
    <property type="match status" value="1"/>
</dbReference>
<evidence type="ECO:0000256" key="3">
    <source>
        <dbReference type="ARBA" id="ARBA00012239"/>
    </source>
</evidence>
<comment type="catalytic activity">
    <reaction evidence="6">
        <text>(sulfur carrier)-H + L-cysteine = (sulfur carrier)-SH + L-alanine</text>
        <dbReference type="Rhea" id="RHEA:43892"/>
        <dbReference type="Rhea" id="RHEA-COMP:14737"/>
        <dbReference type="Rhea" id="RHEA-COMP:14739"/>
        <dbReference type="ChEBI" id="CHEBI:29917"/>
        <dbReference type="ChEBI" id="CHEBI:35235"/>
        <dbReference type="ChEBI" id="CHEBI:57972"/>
        <dbReference type="ChEBI" id="CHEBI:64428"/>
        <dbReference type="EC" id="2.8.1.7"/>
    </reaction>
</comment>
<dbReference type="Proteomes" id="UP000315700">
    <property type="component" value="Chromosome"/>
</dbReference>
<proteinExistence type="inferred from homology"/>
<dbReference type="GO" id="GO:0030170">
    <property type="term" value="F:pyridoxal phosphate binding"/>
    <property type="evidence" value="ECO:0007669"/>
    <property type="project" value="InterPro"/>
</dbReference>
<organism evidence="9 10">
    <name type="scientific">Caulifigura coniformis</name>
    <dbReference type="NCBI Taxonomy" id="2527983"/>
    <lineage>
        <taxon>Bacteria</taxon>
        <taxon>Pseudomonadati</taxon>
        <taxon>Planctomycetota</taxon>
        <taxon>Planctomycetia</taxon>
        <taxon>Planctomycetales</taxon>
        <taxon>Planctomycetaceae</taxon>
        <taxon>Caulifigura</taxon>
    </lineage>
</organism>
<dbReference type="OrthoDB" id="9804366at2"/>
<dbReference type="PIRSF" id="PIRSF005572">
    <property type="entry name" value="NifS"/>
    <property type="match status" value="1"/>
</dbReference>
<dbReference type="KEGG" id="ccos:Pan44_05830"/>
<dbReference type="Gene3D" id="3.40.640.10">
    <property type="entry name" value="Type I PLP-dependent aspartate aminotransferase-like (Major domain)"/>
    <property type="match status" value="1"/>
</dbReference>
<protein>
    <recommendedName>
        <fullName evidence="3">cysteine desulfurase</fullName>
        <ecNumber evidence="3">2.8.1.7</ecNumber>
    </recommendedName>
</protein>
<dbReference type="CDD" id="cd06453">
    <property type="entry name" value="SufS_like"/>
    <property type="match status" value="1"/>
</dbReference>
<reference evidence="9 10" key="1">
    <citation type="submission" date="2019-02" db="EMBL/GenBank/DDBJ databases">
        <title>Deep-cultivation of Planctomycetes and their phenomic and genomic characterization uncovers novel biology.</title>
        <authorList>
            <person name="Wiegand S."/>
            <person name="Jogler M."/>
            <person name="Boedeker C."/>
            <person name="Pinto D."/>
            <person name="Vollmers J."/>
            <person name="Rivas-Marin E."/>
            <person name="Kohn T."/>
            <person name="Peeters S.H."/>
            <person name="Heuer A."/>
            <person name="Rast P."/>
            <person name="Oberbeckmann S."/>
            <person name="Bunk B."/>
            <person name="Jeske O."/>
            <person name="Meyerdierks A."/>
            <person name="Storesund J.E."/>
            <person name="Kallscheuer N."/>
            <person name="Luecker S."/>
            <person name="Lage O.M."/>
            <person name="Pohl T."/>
            <person name="Merkel B.J."/>
            <person name="Hornburger P."/>
            <person name="Mueller R.-W."/>
            <person name="Bruemmer F."/>
            <person name="Labrenz M."/>
            <person name="Spormann A.M."/>
            <person name="Op den Camp H."/>
            <person name="Overmann J."/>
            <person name="Amann R."/>
            <person name="Jetten M.S.M."/>
            <person name="Mascher T."/>
            <person name="Medema M.H."/>
            <person name="Devos D.P."/>
            <person name="Kaster A.-K."/>
            <person name="Ovreas L."/>
            <person name="Rohde M."/>
            <person name="Galperin M.Y."/>
            <person name="Jogler C."/>
        </authorList>
    </citation>
    <scope>NUCLEOTIDE SEQUENCE [LARGE SCALE GENOMIC DNA]</scope>
    <source>
        <strain evidence="9 10">Pan44</strain>
    </source>
</reference>
<accession>A0A517S8W4</accession>
<dbReference type="GO" id="GO:0006534">
    <property type="term" value="P:cysteine metabolic process"/>
    <property type="evidence" value="ECO:0007669"/>
    <property type="project" value="InterPro"/>
</dbReference>
<evidence type="ECO:0000256" key="7">
    <source>
        <dbReference type="RuleBase" id="RU004504"/>
    </source>
</evidence>
<dbReference type="PROSITE" id="PS00595">
    <property type="entry name" value="AA_TRANSFER_CLASS_5"/>
    <property type="match status" value="1"/>
</dbReference>
<dbReference type="SUPFAM" id="SSF53383">
    <property type="entry name" value="PLP-dependent transferases"/>
    <property type="match status" value="1"/>
</dbReference>
<dbReference type="InterPro" id="IPR015422">
    <property type="entry name" value="PyrdxlP-dep_Trfase_small"/>
</dbReference>
<dbReference type="NCBIfam" id="TIGR01977">
    <property type="entry name" value="am_tr_V_EF2568"/>
    <property type="match status" value="1"/>
</dbReference>
<dbReference type="GO" id="GO:0031071">
    <property type="term" value="F:cysteine desulfurase activity"/>
    <property type="evidence" value="ECO:0007669"/>
    <property type="project" value="UniProtKB-EC"/>
</dbReference>
<evidence type="ECO:0000256" key="6">
    <source>
        <dbReference type="ARBA" id="ARBA00050776"/>
    </source>
</evidence>
<comment type="similarity">
    <text evidence="2">Belongs to the class-V pyridoxal-phosphate-dependent aminotransferase family. Csd subfamily.</text>
</comment>